<keyword evidence="7 12" id="KW-0378">Hydrolase</keyword>
<dbReference type="Pfam" id="PF17770">
    <property type="entry name" value="RNase_J_C"/>
    <property type="match status" value="1"/>
</dbReference>
<feature type="coiled-coil region" evidence="17">
    <location>
        <begin position="496"/>
        <end position="523"/>
    </location>
</feature>
<comment type="subcellular location">
    <subcellularLocation>
        <location evidence="1 12 13">Cytoplasm</location>
    </subcellularLocation>
</comment>
<keyword evidence="4 12" id="KW-0540">Nuclease</keyword>
<dbReference type="Pfam" id="PF22505">
    <property type="entry name" value="RNase_J_b_CASP"/>
    <property type="match status" value="1"/>
</dbReference>
<proteinExistence type="inferred from homology"/>
<gene>
    <name evidence="12" type="primary">rnj</name>
    <name evidence="19" type="ordered locus">BpOF4_16765</name>
</gene>
<feature type="active site" description="Proton donor" evidence="14">
    <location>
        <position position="195"/>
    </location>
</feature>
<dbReference type="PIRSF" id="PIRSF004803">
    <property type="entry name" value="RnjA"/>
    <property type="match status" value="1"/>
</dbReference>
<evidence type="ECO:0000256" key="16">
    <source>
        <dbReference type="PIRSR" id="PIRSR004803-3"/>
    </source>
</evidence>
<dbReference type="GO" id="GO:0006364">
    <property type="term" value="P:rRNA processing"/>
    <property type="evidence" value="ECO:0007669"/>
    <property type="project" value="UniProtKB-UniRule"/>
</dbReference>
<dbReference type="GO" id="GO:0006397">
    <property type="term" value="P:mRNA processing"/>
    <property type="evidence" value="ECO:0007669"/>
    <property type="project" value="UniProtKB-ARBA"/>
</dbReference>
<keyword evidence="5 13" id="KW-0479">Metal-binding</keyword>
<evidence type="ECO:0000259" key="18">
    <source>
        <dbReference type="SMART" id="SM00849"/>
    </source>
</evidence>
<feature type="binding site" evidence="16">
    <location>
        <position position="73"/>
    </location>
    <ligand>
        <name>Zn(2+)</name>
        <dbReference type="ChEBI" id="CHEBI:29105"/>
        <label>1</label>
        <note>catalytic</note>
    </ligand>
</feature>
<feature type="active site" description="Proton acceptor" evidence="14">
    <location>
        <position position="370"/>
    </location>
</feature>
<dbReference type="InterPro" id="IPR041636">
    <property type="entry name" value="RNase_J_C"/>
</dbReference>
<evidence type="ECO:0000256" key="11">
    <source>
        <dbReference type="ARBA" id="ARBA00065702"/>
    </source>
</evidence>
<dbReference type="InterPro" id="IPR001587">
    <property type="entry name" value="RNase_J_CS"/>
</dbReference>
<keyword evidence="3 12" id="KW-0698">rRNA processing</keyword>
<comment type="cofactor">
    <cofactor evidence="13 16">
        <name>Zn(2+)</name>
        <dbReference type="ChEBI" id="CHEBI:29105"/>
    </cofactor>
    <text evidence="13 16">Binds 2 Zn(2+) ions per subunit. It is not clear if Zn(2+) or Mg(2+) is physiologically important.</text>
</comment>
<feature type="binding site" evidence="16">
    <location>
        <position position="50"/>
    </location>
    <ligand>
        <name>Ca(2+)</name>
        <dbReference type="ChEBI" id="CHEBI:29108"/>
    </ligand>
</feature>
<feature type="binding site" evidence="16">
    <location>
        <position position="163"/>
    </location>
    <ligand>
        <name>Zn(2+)</name>
        <dbReference type="ChEBI" id="CHEBI:29105"/>
        <label>1</label>
        <note>catalytic</note>
    </ligand>
</feature>
<feature type="binding site" evidence="16">
    <location>
        <position position="445"/>
    </location>
    <ligand>
        <name>Ca(2+)</name>
        <dbReference type="ChEBI" id="CHEBI:29108"/>
    </ligand>
</feature>
<keyword evidence="9 12" id="KW-0269">Exonuclease</keyword>
<feature type="binding site" evidence="16">
    <location>
        <position position="77"/>
    </location>
    <ligand>
        <name>Zn(2+)</name>
        <dbReference type="ChEBI" id="CHEBI:29105"/>
        <label>1</label>
        <note>catalytic</note>
    </ligand>
</feature>
<dbReference type="AlphaFoldDB" id="D3FQM6"/>
<dbReference type="GO" id="GO:0004534">
    <property type="term" value="F:5'-3' RNA exonuclease activity"/>
    <property type="evidence" value="ECO:0007669"/>
    <property type="project" value="UniProtKB-UniRule"/>
</dbReference>
<dbReference type="InterPro" id="IPR055132">
    <property type="entry name" value="RNase_J_b_CASP"/>
</dbReference>
<feature type="binding site" evidence="12 15">
    <location>
        <begin position="366"/>
        <end position="370"/>
    </location>
    <ligand>
        <name>substrate</name>
    </ligand>
</feature>
<dbReference type="EC" id="3.1.-.-" evidence="12 13"/>
<dbReference type="InterPro" id="IPR042173">
    <property type="entry name" value="RNase_J_2"/>
</dbReference>
<dbReference type="KEGG" id="bpf:BpOF4_16765"/>
<comment type="subunit">
    <text evidence="11">Unclear whether it forms homodimers or belongs to a larger complex. According to probably does not form homodimers, while shows homodimer formation. Both reports show RNase J1 and J2 interaction, probably as a heterotetramer shows it is a component of a possible RNA degradosome complex composed of rny, rnjA, rnjB, pnp, pfkA and eno, while finds no evidence of an RNA degradosome complex.</text>
</comment>
<dbReference type="Proteomes" id="UP000001544">
    <property type="component" value="Chromosome"/>
</dbReference>
<evidence type="ECO:0000256" key="12">
    <source>
        <dbReference type="HAMAP-Rule" id="MF_01491"/>
    </source>
</evidence>
<dbReference type="InterPro" id="IPR001279">
    <property type="entry name" value="Metallo-B-lactamas"/>
</dbReference>
<dbReference type="NCBIfam" id="TIGR00649">
    <property type="entry name" value="MG423"/>
    <property type="match status" value="1"/>
</dbReference>
<organism evidence="19 20">
    <name type="scientific">Alkalihalophilus pseudofirmus (strain ATCC BAA-2126 / JCM 17055 / OF4)</name>
    <name type="common">Bacillus pseudofirmus</name>
    <dbReference type="NCBI Taxonomy" id="398511"/>
    <lineage>
        <taxon>Bacteria</taxon>
        <taxon>Bacillati</taxon>
        <taxon>Bacillota</taxon>
        <taxon>Bacilli</taxon>
        <taxon>Bacillales</taxon>
        <taxon>Bacillaceae</taxon>
        <taxon>Alkalihalophilus</taxon>
    </lineage>
</organism>
<evidence type="ECO:0000256" key="9">
    <source>
        <dbReference type="ARBA" id="ARBA00022839"/>
    </source>
</evidence>
<dbReference type="InterPro" id="IPR004613">
    <property type="entry name" value="RNase_J"/>
</dbReference>
<dbReference type="GO" id="GO:0005737">
    <property type="term" value="C:cytoplasm"/>
    <property type="evidence" value="ECO:0007669"/>
    <property type="project" value="UniProtKB-SubCell"/>
</dbReference>
<protein>
    <recommendedName>
        <fullName evidence="12 13">Ribonuclease J</fullName>
        <shortName evidence="12">RNase J</shortName>
        <ecNumber evidence="12 13">3.1.-.-</ecNumber>
    </recommendedName>
</protein>
<comment type="function">
    <text evidence="12">An RNase that has 5'-3' exonuclease and possibly endonuclease activity. Involved in maturation of rRNA and in some organisms also mRNA maturation and/or decay.</text>
</comment>
<dbReference type="PANTHER" id="PTHR43694">
    <property type="entry name" value="RIBONUCLEASE J"/>
    <property type="match status" value="1"/>
</dbReference>
<dbReference type="EMBL" id="CP001878">
    <property type="protein sequence ID" value="ADC51396.1"/>
    <property type="molecule type" value="Genomic_DNA"/>
</dbReference>
<comment type="subunit">
    <text evidence="12">Homodimer, may be a subunit of the RNA degradosome.</text>
</comment>
<feature type="domain" description="Metallo-beta-lactamase" evidence="18">
    <location>
        <begin position="20"/>
        <end position="214"/>
    </location>
</feature>
<keyword evidence="6 12" id="KW-0255">Endonuclease</keyword>
<sequence length="557" mass="62099">MEMNGDQLSVYALGGLHEVGKNMYVIEYGQEIVVVDCGNKFPDETLLGIDLIIPDIQYLIENQERVKALIVTHGHEDHIGGIPFFLKKLNVPVYATRFTLGLIELKLTEHKILRETELIEILADSVITFEEIKIEFFKVNHSIPDCLGIVFRTPEGTIVHTGDFKFDLTPVNQQHSDIHRMAEIGKKGVLLLLSESTNAERPGLTPSEQMVGHHLEKAFMDAEGKVFVSTFASNVSRVQQVVQAAILTNRKLALIGRSMVNVVGVAIERGYLAVPDEMLIDQKQINDFPPEKVAILCTGSQGEPMAALSRLSTGNFRGVDVLHGDTVILAAGPIPGNERSVTTIVDNLFALGANVIYGSGVTTGMHVSGHGYQEDLKLMLSFMRPKYFIPIHGEYRMLYKHQQLAESVGVQEGHTFILKNGDVVDIKNQEARQTRKVHAGHTYVDGMGVGDVGNLILRDRKQLSEDGMLVVVLTMSKTKKELISDPDTISRGFVYVKESEALMNEVNHRIKQSLAELREENKMEWKAIKQQIKKSVGEFLFSKTKRKPMIIPIIIEI</sequence>
<keyword evidence="17" id="KW-0175">Coiled coil</keyword>
<dbReference type="Gene3D" id="3.40.50.10710">
    <property type="entry name" value="Metallo-hydrolase/oxidoreductase"/>
    <property type="match status" value="1"/>
</dbReference>
<name>D3FQM6_ALKPO</name>
<dbReference type="HAMAP" id="MF_01491">
    <property type="entry name" value="RNase_J_bact"/>
    <property type="match status" value="1"/>
</dbReference>
<dbReference type="Gene3D" id="3.10.20.580">
    <property type="match status" value="1"/>
</dbReference>
<evidence type="ECO:0000256" key="2">
    <source>
        <dbReference type="ARBA" id="ARBA00022490"/>
    </source>
</evidence>
<evidence type="ECO:0000256" key="8">
    <source>
        <dbReference type="ARBA" id="ARBA00022833"/>
    </source>
</evidence>
<dbReference type="GO" id="GO:0004521">
    <property type="term" value="F:RNA endonuclease activity"/>
    <property type="evidence" value="ECO:0007669"/>
    <property type="project" value="UniProtKB-UniRule"/>
</dbReference>
<keyword evidence="20" id="KW-1185">Reference proteome</keyword>
<accession>D3FQM6</accession>
<evidence type="ECO:0000313" key="19">
    <source>
        <dbReference type="EMBL" id="ADC51396.1"/>
    </source>
</evidence>
<dbReference type="InterPro" id="IPR036866">
    <property type="entry name" value="RibonucZ/Hydroxyglut_hydro"/>
</dbReference>
<evidence type="ECO:0000256" key="15">
    <source>
        <dbReference type="PIRSR" id="PIRSR004803-2"/>
    </source>
</evidence>
<keyword evidence="2 12" id="KW-0963">Cytoplasm</keyword>
<dbReference type="STRING" id="398511.BpOF4_16765"/>
<comment type="similarity">
    <text evidence="12 13">Belongs to the metallo-beta-lactamase superfamily. RNA-metabolizing metallo-beta-lactamase-like family. Bacterial RNase J subfamily.</text>
</comment>
<feature type="binding site" evidence="16">
    <location>
        <position position="75"/>
    </location>
    <ligand>
        <name>Zn(2+)</name>
        <dbReference type="ChEBI" id="CHEBI:29105"/>
        <label>1</label>
        <note>catalytic</note>
    </ligand>
</feature>
<evidence type="ECO:0000256" key="14">
    <source>
        <dbReference type="PIRSR" id="PIRSR004803-1"/>
    </source>
</evidence>
<keyword evidence="8 16" id="KW-0862">Zinc</keyword>
<evidence type="ECO:0000256" key="1">
    <source>
        <dbReference type="ARBA" id="ARBA00004496"/>
    </source>
</evidence>
<evidence type="ECO:0000256" key="7">
    <source>
        <dbReference type="ARBA" id="ARBA00022801"/>
    </source>
</evidence>
<dbReference type="PROSITE" id="PS01292">
    <property type="entry name" value="UPF0036"/>
    <property type="match status" value="1"/>
</dbReference>
<evidence type="ECO:0000256" key="17">
    <source>
        <dbReference type="SAM" id="Coils"/>
    </source>
</evidence>
<keyword evidence="10 12" id="KW-0694">RNA-binding</keyword>
<reference evidence="19 20" key="1">
    <citation type="journal article" date="2011" name="Environ. Microbiol.">
        <title>Genome of alkaliphilic Bacillus pseudofirmus OF4 reveals adaptations that support the ability to grow in an external pH range from 7.5 to 11.4.</title>
        <authorList>
            <person name="Janto B."/>
            <person name="Ahmed A."/>
            <person name="Ito M."/>
            <person name="Liu J."/>
            <person name="Hicks D.B."/>
            <person name="Pagni S."/>
            <person name="Fackelmayer O.J."/>
            <person name="Smith T.A."/>
            <person name="Earl J."/>
            <person name="Elbourne L.D."/>
            <person name="Hassan K."/>
            <person name="Paulsen I.T."/>
            <person name="Kolsto A.B."/>
            <person name="Tourasse N.J."/>
            <person name="Ehrlich G.D."/>
            <person name="Boissy R."/>
            <person name="Ivey D.M."/>
            <person name="Li G."/>
            <person name="Xue Y."/>
            <person name="Ma Y."/>
            <person name="Hu F.Z."/>
            <person name="Krulwich T.A."/>
        </authorList>
    </citation>
    <scope>NUCLEOTIDE SEQUENCE [LARGE SCALE GENOMIC DNA]</scope>
    <source>
        <strain evidence="20">ATCC BAA-2126 / JCM 17055 / OF4</strain>
    </source>
</reference>
<evidence type="ECO:0000256" key="3">
    <source>
        <dbReference type="ARBA" id="ARBA00022552"/>
    </source>
</evidence>
<dbReference type="GO" id="GO:0003723">
    <property type="term" value="F:RNA binding"/>
    <property type="evidence" value="ECO:0007669"/>
    <property type="project" value="UniProtKB-UniRule"/>
</dbReference>
<feature type="binding site" evidence="16">
    <location>
        <position position="48"/>
    </location>
    <ligand>
        <name>Ca(2+)</name>
        <dbReference type="ChEBI" id="CHEBI:29108"/>
    </ligand>
</feature>
<feature type="binding site" evidence="16">
    <location>
        <position position="141"/>
    </location>
    <ligand>
        <name>Zn(2+)</name>
        <dbReference type="ChEBI" id="CHEBI:29105"/>
        <label>1</label>
        <note>catalytic</note>
    </ligand>
</feature>
<keyword evidence="16" id="KW-0106">Calcium</keyword>
<evidence type="ECO:0000256" key="10">
    <source>
        <dbReference type="ARBA" id="ARBA00022884"/>
    </source>
</evidence>
<evidence type="ECO:0000256" key="13">
    <source>
        <dbReference type="PIRNR" id="PIRNR004803"/>
    </source>
</evidence>
<dbReference type="eggNOG" id="COG0595">
    <property type="taxonomic scope" value="Bacteria"/>
</dbReference>
<dbReference type="Gene3D" id="3.60.15.10">
    <property type="entry name" value="Ribonuclease Z/Hydroxyacylglutathione hydrolase-like"/>
    <property type="match status" value="1"/>
</dbReference>
<dbReference type="FunFam" id="3.10.20.580:FF:000001">
    <property type="entry name" value="Ribonuclease J"/>
    <property type="match status" value="1"/>
</dbReference>
<dbReference type="GO" id="GO:0008270">
    <property type="term" value="F:zinc ion binding"/>
    <property type="evidence" value="ECO:0007669"/>
    <property type="project" value="InterPro"/>
</dbReference>
<dbReference type="SMART" id="SM00849">
    <property type="entry name" value="Lactamase_B"/>
    <property type="match status" value="1"/>
</dbReference>
<dbReference type="HOGENOM" id="CLU_008727_3_1_9"/>
<dbReference type="CDD" id="cd07714">
    <property type="entry name" value="RNaseJ_MBL-fold"/>
    <property type="match status" value="1"/>
</dbReference>
<feature type="binding site" evidence="16">
    <location>
        <position position="392"/>
    </location>
    <ligand>
        <name>Zn(2+)</name>
        <dbReference type="ChEBI" id="CHEBI:29105"/>
        <label>1</label>
        <note>catalytic</note>
    </ligand>
</feature>
<dbReference type="Pfam" id="PF00753">
    <property type="entry name" value="Lactamase_B"/>
    <property type="match status" value="1"/>
</dbReference>
<comment type="cofactor">
    <cofactor evidence="16">
        <name>Ca(2+)</name>
        <dbReference type="ChEBI" id="CHEBI:29108"/>
    </cofactor>
    <text evidence="16">Binds 1 Ca(2+) cation per subunit. Seen in 1 crystal structure, it is not clear if it is physiologically important.</text>
</comment>
<dbReference type="PANTHER" id="PTHR43694:SF4">
    <property type="entry name" value="RIBONUCLEASE J 2"/>
    <property type="match status" value="1"/>
</dbReference>
<evidence type="ECO:0000256" key="5">
    <source>
        <dbReference type="ARBA" id="ARBA00022723"/>
    </source>
</evidence>
<dbReference type="SUPFAM" id="SSF56281">
    <property type="entry name" value="Metallo-hydrolase/oxidoreductase"/>
    <property type="match status" value="1"/>
</dbReference>
<feature type="binding site" evidence="16">
    <location>
        <position position="78"/>
    </location>
    <ligand>
        <name>Zn(2+)</name>
        <dbReference type="ChEBI" id="CHEBI:29105"/>
        <label>2</label>
        <note>catalytic</note>
    </ligand>
</feature>
<feature type="binding site" evidence="15">
    <location>
        <begin position="232"/>
        <end position="234"/>
    </location>
    <ligand>
        <name>substrate</name>
    </ligand>
</feature>
<dbReference type="InterPro" id="IPR030854">
    <property type="entry name" value="RNase_J_bac"/>
</dbReference>
<evidence type="ECO:0000256" key="6">
    <source>
        <dbReference type="ARBA" id="ARBA00022759"/>
    </source>
</evidence>
<dbReference type="Pfam" id="PF07521">
    <property type="entry name" value="RMMBL"/>
    <property type="match status" value="1"/>
</dbReference>
<evidence type="ECO:0000313" key="20">
    <source>
        <dbReference type="Proteomes" id="UP000001544"/>
    </source>
</evidence>
<evidence type="ECO:0000256" key="4">
    <source>
        <dbReference type="ARBA" id="ARBA00022722"/>
    </source>
</evidence>
<dbReference type="InterPro" id="IPR011108">
    <property type="entry name" value="RMMBL"/>
</dbReference>